<keyword evidence="7" id="KW-1185">Reference proteome</keyword>
<dbReference type="SUPFAM" id="SSF47473">
    <property type="entry name" value="EF-hand"/>
    <property type="match status" value="1"/>
</dbReference>
<feature type="transmembrane region" description="Helical" evidence="4">
    <location>
        <begin position="477"/>
        <end position="495"/>
    </location>
</feature>
<accession>A0AB34ITA6</accession>
<keyword evidence="1" id="KW-0677">Repeat</keyword>
<keyword evidence="4" id="KW-0812">Transmembrane</keyword>
<feature type="transmembrane region" description="Helical" evidence="4">
    <location>
        <begin position="64"/>
        <end position="82"/>
    </location>
</feature>
<dbReference type="InterPro" id="IPR050230">
    <property type="entry name" value="CALM/Myosin/TropC-like"/>
</dbReference>
<evidence type="ECO:0000259" key="5">
    <source>
        <dbReference type="PROSITE" id="PS50222"/>
    </source>
</evidence>
<feature type="transmembrane region" description="Helical" evidence="4">
    <location>
        <begin position="152"/>
        <end position="176"/>
    </location>
</feature>
<dbReference type="Pfam" id="PF13499">
    <property type="entry name" value="EF-hand_7"/>
    <property type="match status" value="1"/>
</dbReference>
<dbReference type="AlphaFoldDB" id="A0AB34ITA6"/>
<feature type="region of interest" description="Disordered" evidence="3">
    <location>
        <begin position="1"/>
        <end position="36"/>
    </location>
</feature>
<feature type="transmembrane region" description="Helical" evidence="4">
    <location>
        <begin position="323"/>
        <end position="342"/>
    </location>
</feature>
<keyword evidence="4" id="KW-0472">Membrane</keyword>
<evidence type="ECO:0000256" key="3">
    <source>
        <dbReference type="SAM" id="MobiDB-lite"/>
    </source>
</evidence>
<dbReference type="FunFam" id="1.10.238.10:FF:000178">
    <property type="entry name" value="Calmodulin-2 A"/>
    <property type="match status" value="1"/>
</dbReference>
<protein>
    <recommendedName>
        <fullName evidence="5">EF-hand domain-containing protein</fullName>
    </recommendedName>
</protein>
<dbReference type="InterPro" id="IPR002048">
    <property type="entry name" value="EF_hand_dom"/>
</dbReference>
<dbReference type="GO" id="GO:0016460">
    <property type="term" value="C:myosin II complex"/>
    <property type="evidence" value="ECO:0007669"/>
    <property type="project" value="TreeGrafter"/>
</dbReference>
<feature type="transmembrane region" description="Helical" evidence="4">
    <location>
        <begin position="434"/>
        <end position="457"/>
    </location>
</feature>
<dbReference type="PANTHER" id="PTHR23048">
    <property type="entry name" value="MYOSIN LIGHT CHAIN 1, 3"/>
    <property type="match status" value="1"/>
</dbReference>
<evidence type="ECO:0000256" key="2">
    <source>
        <dbReference type="ARBA" id="ARBA00022837"/>
    </source>
</evidence>
<feature type="transmembrane region" description="Helical" evidence="4">
    <location>
        <begin position="196"/>
        <end position="217"/>
    </location>
</feature>
<keyword evidence="2" id="KW-0106">Calcium</keyword>
<evidence type="ECO:0000256" key="4">
    <source>
        <dbReference type="SAM" id="Phobius"/>
    </source>
</evidence>
<dbReference type="SMART" id="SM00054">
    <property type="entry name" value="EFh"/>
    <property type="match status" value="4"/>
</dbReference>
<gene>
    <name evidence="6" type="ORF">AB1Y20_008507</name>
</gene>
<evidence type="ECO:0000313" key="6">
    <source>
        <dbReference type="EMBL" id="KAL1504729.1"/>
    </source>
</evidence>
<dbReference type="EMBL" id="JBGBPQ010000019">
    <property type="protein sequence ID" value="KAL1504729.1"/>
    <property type="molecule type" value="Genomic_DNA"/>
</dbReference>
<dbReference type="CDD" id="cd00051">
    <property type="entry name" value="EFh"/>
    <property type="match status" value="1"/>
</dbReference>
<proteinExistence type="predicted"/>
<keyword evidence="4" id="KW-1133">Transmembrane helix</keyword>
<dbReference type="Proteomes" id="UP001515480">
    <property type="component" value="Unassembled WGS sequence"/>
</dbReference>
<name>A0AB34ITA6_PRYPA</name>
<sequence>MLPEANANKQPLLSSSHSPKEGGSEPPKQPKLKRKSTRSFYSLPAEALIKKGIPENLAHRMQDFLLVLLGASVFLLIGWAMLGKHAAEKQEALEKAHEPPEEAEEAETPLFLDIQSIFVSCLVLVLLTVCFERAKHTLEHHVPLLMQHVLQAMFGELTVLGFIALIAFCSVQAGLLERLSMLVYGEKERLVELFEGVHFLLFFVMVIFLVEACRLIVATLRAEEEWRQQEEQVIKAVGSAVPMLQRFVETYNVCKGYPWPTFSYYRLVQEKERLRLVLLRERFIQQGKNALVAEQLPHNFDFANYLRRRCCDEVAHLLHVDEYTWLAVICFLGLVLELPLLFEIDAHFSTWWLLGLSVLFYIASYQLQAKLDGIMWSLTATHPLLTVDGIRRASEEERYAISDAGPPPYERLKVSSTASKHEQLFWGGKHGPEWLLFTVRVQMLTGAVILAIGWTVLLMRPKDMYEIALSMIPVLDVVIAGPSALLPLLTIVISVEQMKDNSCIEAVLHEMKTENLLRFLKTLHLMATQARVLTKKQSGKRTAEEMALKAEQAIDPVKEAELRQAFDCFDKDGSGSIDRAELSSLMSSLGISLLDDELERLYAEMDIDGDGSISFEEFRTGMLEPADEQTPDEIATAIFSMIDKEGTGQVTSKALKDALRALSMELSEEDIDNAVTLFDTSRDGIITRKEFKEQLEVMKTFDKD</sequence>
<dbReference type="PROSITE" id="PS50222">
    <property type="entry name" value="EF_HAND_2"/>
    <property type="match status" value="4"/>
</dbReference>
<dbReference type="InterPro" id="IPR018247">
    <property type="entry name" value="EF_Hand_1_Ca_BS"/>
</dbReference>
<evidence type="ECO:0000313" key="7">
    <source>
        <dbReference type="Proteomes" id="UP001515480"/>
    </source>
</evidence>
<feature type="domain" description="EF-hand" evidence="5">
    <location>
        <begin position="666"/>
        <end position="701"/>
    </location>
</feature>
<organism evidence="6 7">
    <name type="scientific">Prymnesium parvum</name>
    <name type="common">Toxic golden alga</name>
    <dbReference type="NCBI Taxonomy" id="97485"/>
    <lineage>
        <taxon>Eukaryota</taxon>
        <taxon>Haptista</taxon>
        <taxon>Haptophyta</taxon>
        <taxon>Prymnesiophyceae</taxon>
        <taxon>Prymnesiales</taxon>
        <taxon>Prymnesiaceae</taxon>
        <taxon>Prymnesium</taxon>
    </lineage>
</organism>
<feature type="domain" description="EF-hand" evidence="5">
    <location>
        <begin position="593"/>
        <end position="628"/>
    </location>
</feature>
<comment type="caution">
    <text evidence="6">The sequence shown here is derived from an EMBL/GenBank/DDBJ whole genome shotgun (WGS) entry which is preliminary data.</text>
</comment>
<evidence type="ECO:0000256" key="1">
    <source>
        <dbReference type="ARBA" id="ARBA00022737"/>
    </source>
</evidence>
<feature type="domain" description="EF-hand" evidence="5">
    <location>
        <begin position="630"/>
        <end position="665"/>
    </location>
</feature>
<feature type="transmembrane region" description="Helical" evidence="4">
    <location>
        <begin position="348"/>
        <end position="367"/>
    </location>
</feature>
<dbReference type="GO" id="GO:0005509">
    <property type="term" value="F:calcium ion binding"/>
    <property type="evidence" value="ECO:0007669"/>
    <property type="project" value="InterPro"/>
</dbReference>
<reference evidence="6 7" key="1">
    <citation type="journal article" date="2024" name="Science">
        <title>Giant polyketide synthase enzymes in the biosynthesis of giant marine polyether toxins.</title>
        <authorList>
            <person name="Fallon T.R."/>
            <person name="Shende V.V."/>
            <person name="Wierzbicki I.H."/>
            <person name="Pendleton A.L."/>
            <person name="Watervoot N.F."/>
            <person name="Auber R.P."/>
            <person name="Gonzalez D.J."/>
            <person name="Wisecaver J.H."/>
            <person name="Moore B.S."/>
        </authorList>
    </citation>
    <scope>NUCLEOTIDE SEQUENCE [LARGE SCALE GENOMIC DNA]</scope>
    <source>
        <strain evidence="6 7">12B1</strain>
    </source>
</reference>
<dbReference type="Pfam" id="PF13833">
    <property type="entry name" value="EF-hand_8"/>
    <property type="match status" value="1"/>
</dbReference>
<dbReference type="PROSITE" id="PS00018">
    <property type="entry name" value="EF_HAND_1"/>
    <property type="match status" value="3"/>
</dbReference>
<feature type="transmembrane region" description="Helical" evidence="4">
    <location>
        <begin position="110"/>
        <end position="131"/>
    </location>
</feature>
<dbReference type="InterPro" id="IPR011992">
    <property type="entry name" value="EF-hand-dom_pair"/>
</dbReference>
<feature type="compositionally biased region" description="Polar residues" evidence="3">
    <location>
        <begin position="7"/>
        <end position="17"/>
    </location>
</feature>
<feature type="domain" description="EF-hand" evidence="5">
    <location>
        <begin position="557"/>
        <end position="592"/>
    </location>
</feature>
<dbReference type="PANTHER" id="PTHR23048:SF0">
    <property type="entry name" value="CALMODULIN LIKE 3"/>
    <property type="match status" value="1"/>
</dbReference>
<dbReference type="Gene3D" id="1.10.238.10">
    <property type="entry name" value="EF-hand"/>
    <property type="match status" value="2"/>
</dbReference>